<dbReference type="PANTHER" id="PTHR14269:SF61">
    <property type="entry name" value="CDP-DIACYLGLYCEROL--SERINE O-PHOSPHATIDYLTRANSFERASE"/>
    <property type="match status" value="1"/>
</dbReference>
<dbReference type="EMBL" id="PGXC01000002">
    <property type="protein sequence ID" value="PKK91753.1"/>
    <property type="molecule type" value="Genomic_DNA"/>
</dbReference>
<feature type="transmembrane region" description="Helical" evidence="16">
    <location>
        <begin position="148"/>
        <end position="166"/>
    </location>
</feature>
<evidence type="ECO:0000256" key="14">
    <source>
        <dbReference type="ARBA" id="ARBA00032361"/>
    </source>
</evidence>
<keyword evidence="13" id="KW-1208">Phospholipid metabolism</keyword>
<evidence type="ECO:0000256" key="7">
    <source>
        <dbReference type="ARBA" id="ARBA00022679"/>
    </source>
</evidence>
<sequence>MKQIYAMLPSAVTLGNLTCGFLSIVSASAGNFKGAAWLIFLSMVFDIMDGRVARLTKTTSRFGEELDSLADLVSFGAAPAFLFYGFFLKAEFGRVGLVLSCIFVLCGALRLARFNVTEGSDNFQGLPIPGGAALLASTVIHGHVFQPWAGTRIFPVILALSAVLMISNFEYPAFKKKGAQGNIYKKLLLALILLGVILIVHEILILAVSFFYAFLGPLGWMWEVTMRTWAVGVVEEKIRNRRLKKSMD</sequence>
<keyword evidence="11 16" id="KW-0472">Membrane</keyword>
<evidence type="ECO:0000256" key="6">
    <source>
        <dbReference type="ARBA" id="ARBA00022516"/>
    </source>
</evidence>
<dbReference type="Pfam" id="PF01066">
    <property type="entry name" value="CDP-OH_P_transf"/>
    <property type="match status" value="1"/>
</dbReference>
<evidence type="ECO:0000256" key="8">
    <source>
        <dbReference type="ARBA" id="ARBA00022692"/>
    </source>
</evidence>
<comment type="subcellular location">
    <subcellularLocation>
        <location evidence="2">Endomembrane system</location>
        <topology evidence="2">Multi-pass membrane protein</topology>
    </subcellularLocation>
</comment>
<keyword evidence="6" id="KW-0444">Lipid biosynthesis</keyword>
<feature type="transmembrane region" description="Helical" evidence="16">
    <location>
        <begin position="92"/>
        <end position="111"/>
    </location>
</feature>
<dbReference type="GO" id="GO:0016020">
    <property type="term" value="C:membrane"/>
    <property type="evidence" value="ECO:0007669"/>
    <property type="project" value="InterPro"/>
</dbReference>
<dbReference type="GO" id="GO:0012505">
    <property type="term" value="C:endomembrane system"/>
    <property type="evidence" value="ECO:0007669"/>
    <property type="project" value="UniProtKB-SubCell"/>
</dbReference>
<evidence type="ECO:0000256" key="10">
    <source>
        <dbReference type="ARBA" id="ARBA00023098"/>
    </source>
</evidence>
<evidence type="ECO:0000256" key="12">
    <source>
        <dbReference type="ARBA" id="ARBA00023209"/>
    </source>
</evidence>
<dbReference type="InterPro" id="IPR048254">
    <property type="entry name" value="CDP_ALCOHOL_P_TRANSF_CS"/>
</dbReference>
<dbReference type="AlphaFoldDB" id="A0A2N1PTS6"/>
<dbReference type="Gene3D" id="1.20.120.1760">
    <property type="match status" value="1"/>
</dbReference>
<evidence type="ECO:0000256" key="15">
    <source>
        <dbReference type="RuleBase" id="RU003750"/>
    </source>
</evidence>
<evidence type="ECO:0000256" key="3">
    <source>
        <dbReference type="ARBA" id="ARBA00010441"/>
    </source>
</evidence>
<dbReference type="GO" id="GO:0003882">
    <property type="term" value="F:CDP-diacylglycerol-serine O-phosphatidyltransferase activity"/>
    <property type="evidence" value="ECO:0007669"/>
    <property type="project" value="UniProtKB-EC"/>
</dbReference>
<keyword evidence="10" id="KW-0443">Lipid metabolism</keyword>
<comment type="catalytic activity">
    <reaction evidence="1">
        <text>a CDP-1,2-diacyl-sn-glycerol + L-serine = a 1,2-diacyl-sn-glycero-3-phospho-L-serine + CMP + H(+)</text>
        <dbReference type="Rhea" id="RHEA:16913"/>
        <dbReference type="ChEBI" id="CHEBI:15378"/>
        <dbReference type="ChEBI" id="CHEBI:33384"/>
        <dbReference type="ChEBI" id="CHEBI:57262"/>
        <dbReference type="ChEBI" id="CHEBI:58332"/>
        <dbReference type="ChEBI" id="CHEBI:60377"/>
        <dbReference type="EC" id="2.7.8.8"/>
    </reaction>
</comment>
<dbReference type="NCBIfam" id="TIGR00473">
    <property type="entry name" value="pssA"/>
    <property type="match status" value="1"/>
</dbReference>
<feature type="transmembrane region" description="Helical" evidence="16">
    <location>
        <begin position="187"/>
        <end position="215"/>
    </location>
</feature>
<dbReference type="InterPro" id="IPR000462">
    <property type="entry name" value="CDP-OH_P_trans"/>
</dbReference>
<dbReference type="Proteomes" id="UP000233256">
    <property type="component" value="Unassembled WGS sequence"/>
</dbReference>
<comment type="caution">
    <text evidence="17">The sequence shown here is derived from an EMBL/GenBank/DDBJ whole genome shotgun (WGS) entry which is preliminary data.</text>
</comment>
<reference evidence="17 18" key="1">
    <citation type="journal article" date="2017" name="ISME J.">
        <title>Potential for microbial H2 and metal transformations associated with novel bacteria and archaea in deep terrestrial subsurface sediments.</title>
        <authorList>
            <person name="Hernsdorf A.W."/>
            <person name="Amano Y."/>
            <person name="Miyakawa K."/>
            <person name="Ise K."/>
            <person name="Suzuki Y."/>
            <person name="Anantharaman K."/>
            <person name="Probst A."/>
            <person name="Burstein D."/>
            <person name="Thomas B.C."/>
            <person name="Banfield J.F."/>
        </authorList>
    </citation>
    <scope>NUCLEOTIDE SEQUENCE [LARGE SCALE GENOMIC DNA]</scope>
    <source>
        <strain evidence="17">HGW-Wallbacteria-1</strain>
    </source>
</reference>
<evidence type="ECO:0000256" key="11">
    <source>
        <dbReference type="ARBA" id="ARBA00023136"/>
    </source>
</evidence>
<dbReference type="EC" id="2.7.8.8" evidence="4"/>
<dbReference type="InterPro" id="IPR004533">
    <property type="entry name" value="CDP-diaglyc--ser_O-PTrfase"/>
</dbReference>
<dbReference type="InterPro" id="IPR043130">
    <property type="entry name" value="CDP-OH_PTrfase_TM_dom"/>
</dbReference>
<evidence type="ECO:0000313" key="18">
    <source>
        <dbReference type="Proteomes" id="UP000233256"/>
    </source>
</evidence>
<dbReference type="PROSITE" id="PS00379">
    <property type="entry name" value="CDP_ALCOHOL_P_TRANSF"/>
    <property type="match status" value="1"/>
</dbReference>
<evidence type="ECO:0000256" key="9">
    <source>
        <dbReference type="ARBA" id="ARBA00022989"/>
    </source>
</evidence>
<dbReference type="GO" id="GO:0008654">
    <property type="term" value="P:phospholipid biosynthetic process"/>
    <property type="evidence" value="ECO:0007669"/>
    <property type="project" value="UniProtKB-KW"/>
</dbReference>
<evidence type="ECO:0000313" key="17">
    <source>
        <dbReference type="EMBL" id="PKK91753.1"/>
    </source>
</evidence>
<keyword evidence="9 16" id="KW-1133">Transmembrane helix</keyword>
<dbReference type="PANTHER" id="PTHR14269">
    <property type="entry name" value="CDP-DIACYLGLYCEROL--GLYCEROL-3-PHOSPHATE 3-PHOSPHATIDYLTRANSFERASE-RELATED"/>
    <property type="match status" value="1"/>
</dbReference>
<keyword evidence="12" id="KW-0594">Phospholipid biosynthesis</keyword>
<evidence type="ECO:0000256" key="13">
    <source>
        <dbReference type="ARBA" id="ARBA00023264"/>
    </source>
</evidence>
<organism evidence="17 18">
    <name type="scientific">Candidatus Wallbacteria bacterium HGW-Wallbacteria-1</name>
    <dbReference type="NCBI Taxonomy" id="2013854"/>
    <lineage>
        <taxon>Bacteria</taxon>
        <taxon>Candidatus Walliibacteriota</taxon>
    </lineage>
</organism>
<accession>A0A2N1PTS6</accession>
<evidence type="ECO:0000256" key="4">
    <source>
        <dbReference type="ARBA" id="ARBA00013174"/>
    </source>
</evidence>
<keyword evidence="7 15" id="KW-0808">Transferase</keyword>
<comment type="similarity">
    <text evidence="3 15">Belongs to the CDP-alcohol phosphatidyltransferase class-I family.</text>
</comment>
<dbReference type="InterPro" id="IPR050324">
    <property type="entry name" value="CDP-alcohol_PTase-I"/>
</dbReference>
<evidence type="ECO:0000256" key="1">
    <source>
        <dbReference type="ARBA" id="ARBA00000287"/>
    </source>
</evidence>
<evidence type="ECO:0000256" key="2">
    <source>
        <dbReference type="ARBA" id="ARBA00004127"/>
    </source>
</evidence>
<gene>
    <name evidence="17" type="primary">pssA</name>
    <name evidence="17" type="ORF">CVV64_03565</name>
</gene>
<evidence type="ECO:0000256" key="5">
    <source>
        <dbReference type="ARBA" id="ARBA00017171"/>
    </source>
</evidence>
<protein>
    <recommendedName>
        <fullName evidence="5">CDP-diacylglycerol--serine O-phosphatidyltransferase</fullName>
        <ecNumber evidence="4">2.7.8.8</ecNumber>
    </recommendedName>
    <alternativeName>
        <fullName evidence="14">Phosphatidylserine synthase</fullName>
    </alternativeName>
</protein>
<proteinExistence type="inferred from homology"/>
<evidence type="ECO:0000256" key="16">
    <source>
        <dbReference type="SAM" id="Phobius"/>
    </source>
</evidence>
<keyword evidence="8 16" id="KW-0812">Transmembrane</keyword>
<name>A0A2N1PTS6_9BACT</name>
<feature type="transmembrane region" description="Helical" evidence="16">
    <location>
        <begin position="68"/>
        <end position="86"/>
    </location>
</feature>